<dbReference type="GO" id="GO:0004337">
    <property type="term" value="F:(2E,6E)-farnesyl diphosphate synthase activity"/>
    <property type="evidence" value="ECO:0007669"/>
    <property type="project" value="UniProtKB-EC"/>
</dbReference>
<keyword evidence="9" id="KW-0479">Metal-binding</keyword>
<dbReference type="SUPFAM" id="SSF48576">
    <property type="entry name" value="Terpenoid synthases"/>
    <property type="match status" value="1"/>
</dbReference>
<evidence type="ECO:0000256" key="5">
    <source>
        <dbReference type="ARBA" id="ARBA00012439"/>
    </source>
</evidence>
<organism evidence="14 15">
    <name type="scientific">Pocillopora meandrina</name>
    <dbReference type="NCBI Taxonomy" id="46732"/>
    <lineage>
        <taxon>Eukaryota</taxon>
        <taxon>Metazoa</taxon>
        <taxon>Cnidaria</taxon>
        <taxon>Anthozoa</taxon>
        <taxon>Hexacorallia</taxon>
        <taxon>Scleractinia</taxon>
        <taxon>Astrocoeniina</taxon>
        <taxon>Pocilloporidae</taxon>
        <taxon>Pocillopora</taxon>
    </lineage>
</organism>
<evidence type="ECO:0000256" key="11">
    <source>
        <dbReference type="ARBA" id="ARBA00023098"/>
    </source>
</evidence>
<dbReference type="EMBL" id="CALNXJ010000016">
    <property type="protein sequence ID" value="CAH3117923.1"/>
    <property type="molecule type" value="Genomic_DNA"/>
</dbReference>
<evidence type="ECO:0000256" key="8">
    <source>
        <dbReference type="ARBA" id="ARBA00022679"/>
    </source>
</evidence>
<sequence length="357" mass="41240">MAKKFKLSNDRELFDSFFPGLVDDIVKENENDPETGEAARHMREVLEYNVPGGKKNRGLSVIGSLRHLISPDKLTETDEKNAIILGWCVEWLQAFFLVADDIMDESLTRRGKLCWYRKTGIGNIAVNDFLLIEATIYKLLKKHVFQEPYYVDVLNLFHEVTYQTATGQTLDLITKPGTNFENFTMERYKAIVKYKTAYYSFYLPVALAMYMAGIKDTTSHENSKEILLVMGEFFQIQDDYLDCYGDPAVTGKVGTDIEEEKCSWLIIQALQRISTDQMQILKDNYGKKDSASSEEDKSKKDSSKVKKLYHELNLKQVFKDYEEESYKNIVELISQKSGNLPEGLFLEFVKKIYKRNK</sequence>
<evidence type="ECO:0000256" key="3">
    <source>
        <dbReference type="ARBA" id="ARBA00005035"/>
    </source>
</evidence>
<dbReference type="InterPro" id="IPR033749">
    <property type="entry name" value="Polyprenyl_synt_CS"/>
</dbReference>
<dbReference type="SFLD" id="SFLDS00005">
    <property type="entry name" value="Isoprenoid_Synthase_Type_I"/>
    <property type="match status" value="1"/>
</dbReference>
<dbReference type="Proteomes" id="UP001159428">
    <property type="component" value="Unassembled WGS sequence"/>
</dbReference>
<dbReference type="Gene3D" id="1.10.600.10">
    <property type="entry name" value="Farnesyl Diphosphate Synthase"/>
    <property type="match status" value="1"/>
</dbReference>
<dbReference type="GO" id="GO:0004161">
    <property type="term" value="F:dimethylallyltranstransferase activity"/>
    <property type="evidence" value="ECO:0007669"/>
    <property type="project" value="UniProtKB-EC"/>
</dbReference>
<keyword evidence="10" id="KW-0460">Magnesium</keyword>
<dbReference type="PROSITE" id="PS00444">
    <property type="entry name" value="POLYPRENYL_SYNTHASE_2"/>
    <property type="match status" value="1"/>
</dbReference>
<keyword evidence="8 13" id="KW-0808">Transferase</keyword>
<dbReference type="EC" id="2.5.1.10" evidence="5"/>
<dbReference type="AlphaFoldDB" id="A0AAU9WLH5"/>
<evidence type="ECO:0000256" key="12">
    <source>
        <dbReference type="ARBA" id="ARBA00034546"/>
    </source>
</evidence>
<dbReference type="InterPro" id="IPR000092">
    <property type="entry name" value="Polyprenyl_synt"/>
</dbReference>
<accession>A0AAU9WLH5</accession>
<dbReference type="GO" id="GO:0046872">
    <property type="term" value="F:metal ion binding"/>
    <property type="evidence" value="ECO:0007669"/>
    <property type="project" value="UniProtKB-KW"/>
</dbReference>
<comment type="pathway">
    <text evidence="3">Isoprenoid biosynthesis; farnesyl diphosphate biosynthesis; farnesyl diphosphate from geranyl diphosphate and isopentenyl diphosphate: step 1/1.</text>
</comment>
<evidence type="ECO:0000313" key="15">
    <source>
        <dbReference type="Proteomes" id="UP001159428"/>
    </source>
</evidence>
<proteinExistence type="inferred from homology"/>
<evidence type="ECO:0000256" key="9">
    <source>
        <dbReference type="ARBA" id="ARBA00022723"/>
    </source>
</evidence>
<comment type="cofactor">
    <cofactor evidence="1">
        <name>Mg(2+)</name>
        <dbReference type="ChEBI" id="CHEBI:18420"/>
    </cofactor>
</comment>
<dbReference type="GO" id="GO:0005737">
    <property type="term" value="C:cytoplasm"/>
    <property type="evidence" value="ECO:0007669"/>
    <property type="project" value="TreeGrafter"/>
</dbReference>
<dbReference type="FunFam" id="1.10.600.10:FF:000006">
    <property type="entry name" value="Farnesyl pyrophosphate synthase"/>
    <property type="match status" value="1"/>
</dbReference>
<comment type="caution">
    <text evidence="14">The sequence shown here is derived from an EMBL/GenBank/DDBJ whole genome shotgun (WGS) entry which is preliminary data.</text>
</comment>
<dbReference type="InterPro" id="IPR039702">
    <property type="entry name" value="FPS1-like"/>
</dbReference>
<dbReference type="EC" id="2.5.1.1" evidence="6"/>
<evidence type="ECO:0000256" key="2">
    <source>
        <dbReference type="ARBA" id="ARBA00004932"/>
    </source>
</evidence>
<gene>
    <name evidence="14" type="ORF">PMEA_00007699</name>
</gene>
<protein>
    <recommendedName>
        <fullName evidence="12">Farnesyl pyrophosphate synthase</fullName>
        <ecNumber evidence="6">2.5.1.1</ecNumber>
        <ecNumber evidence="5">2.5.1.10</ecNumber>
    </recommendedName>
</protein>
<dbReference type="GO" id="GO:0045337">
    <property type="term" value="P:farnesyl diphosphate biosynthetic process"/>
    <property type="evidence" value="ECO:0007669"/>
    <property type="project" value="TreeGrafter"/>
</dbReference>
<keyword evidence="7" id="KW-0444">Lipid biosynthesis</keyword>
<dbReference type="PANTHER" id="PTHR11525">
    <property type="entry name" value="FARNESYL-PYROPHOSPHATE SYNTHETASE"/>
    <property type="match status" value="1"/>
</dbReference>
<dbReference type="Pfam" id="PF00348">
    <property type="entry name" value="polyprenyl_synt"/>
    <property type="match status" value="1"/>
</dbReference>
<keyword evidence="11" id="KW-0443">Lipid metabolism</keyword>
<dbReference type="PROSITE" id="PS00723">
    <property type="entry name" value="POLYPRENYL_SYNTHASE_1"/>
    <property type="match status" value="1"/>
</dbReference>
<name>A0AAU9WLH5_9CNID</name>
<evidence type="ECO:0000256" key="4">
    <source>
        <dbReference type="ARBA" id="ARBA00006706"/>
    </source>
</evidence>
<comment type="pathway">
    <text evidence="2">Isoprenoid biosynthesis; geranyl diphosphate biosynthesis; geranyl diphosphate from dimethylallyl diphosphate and isopentenyl diphosphate: step 1/1.</text>
</comment>
<dbReference type="CDD" id="cd00685">
    <property type="entry name" value="Trans_IPPS_HT"/>
    <property type="match status" value="1"/>
</dbReference>
<evidence type="ECO:0000256" key="7">
    <source>
        <dbReference type="ARBA" id="ARBA00022516"/>
    </source>
</evidence>
<dbReference type="SFLD" id="SFLDG01017">
    <property type="entry name" value="Polyprenyl_Transferase_Like"/>
    <property type="match status" value="1"/>
</dbReference>
<reference evidence="14 15" key="1">
    <citation type="submission" date="2022-05" db="EMBL/GenBank/DDBJ databases">
        <authorList>
            <consortium name="Genoscope - CEA"/>
            <person name="William W."/>
        </authorList>
    </citation>
    <scope>NUCLEOTIDE SEQUENCE [LARGE SCALE GENOMIC DNA]</scope>
</reference>
<evidence type="ECO:0000256" key="1">
    <source>
        <dbReference type="ARBA" id="ARBA00001946"/>
    </source>
</evidence>
<keyword evidence="15" id="KW-1185">Reference proteome</keyword>
<evidence type="ECO:0000256" key="13">
    <source>
        <dbReference type="RuleBase" id="RU004466"/>
    </source>
</evidence>
<evidence type="ECO:0000313" key="14">
    <source>
        <dbReference type="EMBL" id="CAH3117923.1"/>
    </source>
</evidence>
<dbReference type="InterPro" id="IPR008949">
    <property type="entry name" value="Isoprenoid_synthase_dom_sf"/>
</dbReference>
<evidence type="ECO:0000256" key="6">
    <source>
        <dbReference type="ARBA" id="ARBA00012833"/>
    </source>
</evidence>
<comment type="similarity">
    <text evidence="4 13">Belongs to the FPP/GGPP synthase family.</text>
</comment>
<dbReference type="PANTHER" id="PTHR11525:SF0">
    <property type="entry name" value="FARNESYL PYROPHOSPHATE SYNTHASE"/>
    <property type="match status" value="1"/>
</dbReference>
<evidence type="ECO:0000256" key="10">
    <source>
        <dbReference type="ARBA" id="ARBA00022842"/>
    </source>
</evidence>